<feature type="transmembrane region" description="Helical" evidence="3">
    <location>
        <begin position="322"/>
        <end position="343"/>
    </location>
</feature>
<dbReference type="Proteomes" id="UP000023152">
    <property type="component" value="Unassembled WGS sequence"/>
</dbReference>
<name>X6N902_RETFI</name>
<dbReference type="SUPFAM" id="SSF90112">
    <property type="entry name" value="Neurotransmitter-gated ion-channel transmembrane pore"/>
    <property type="match status" value="1"/>
</dbReference>
<keyword evidence="3" id="KW-0472">Membrane</keyword>
<evidence type="ECO:0000256" key="2">
    <source>
        <dbReference type="SAM" id="MobiDB-lite"/>
    </source>
</evidence>
<feature type="transmembrane region" description="Helical" evidence="3">
    <location>
        <begin position="222"/>
        <end position="247"/>
    </location>
</feature>
<feature type="transmembrane region" description="Helical" evidence="3">
    <location>
        <begin position="267"/>
        <end position="286"/>
    </location>
</feature>
<dbReference type="EMBL" id="ASPP01010657">
    <property type="protein sequence ID" value="ETO22521.1"/>
    <property type="molecule type" value="Genomic_DNA"/>
</dbReference>
<proteinExistence type="predicted"/>
<dbReference type="GO" id="GO:0016020">
    <property type="term" value="C:membrane"/>
    <property type="evidence" value="ECO:0007669"/>
    <property type="project" value="InterPro"/>
</dbReference>
<evidence type="ECO:0000313" key="5">
    <source>
        <dbReference type="Proteomes" id="UP000023152"/>
    </source>
</evidence>
<sequence length="562" mass="65370">MRFHIYFNWLATKEDYLMYCVAKDAANAGDVEKLIRWEPKWSPFFFFLNFFFISLFFFSKKKRYPHLEFQNAIEEQLREWEEYPEEGRFRIQTFADFGKEKSDKIPSDQFDSSCAKFIRAKLECEMTFAEELELQAFPFDCQDLSCVIHERTTGGVRCIFLPELRNPNFASIDPRYSVIDEWDLETAILEFGDADAKSSRAGSSYAMIVLRLKVKRRAYPPFFANICLHPFVCTFTCSHLFNLNIFLNFVCGGGGGGGKMIKGWKVFLWNIQFLMACICGLALTAFSLSGLDNLGNRLNLLITLILTAVAFTFVVFDNLPNVPYLTYMNCVYLFVCVIQNHCLKKKKKKGQVHIIFIRIFSRIDVGKRICNHFQSRFGFLLFHHLFDLLILYHIAFLVYAAYVRKEEEQKLAFSSDEVEQEVNLLRPSLHFDYTKRLRSGNDGRLLSFIGMMAIPEAMSSEMQEQVKKNQEKLEKMYKARAEKFRAAAEKIHEERKQEEIRRISMDKKHNGYVEVKAQKLETIEDVPEKKDSDMGKKESDLDKKESDIGAVGMAYMRNNSGV</sequence>
<keyword evidence="3" id="KW-1133">Transmembrane helix</keyword>
<evidence type="ECO:0000256" key="1">
    <source>
        <dbReference type="SAM" id="Coils"/>
    </source>
</evidence>
<organism evidence="4 5">
    <name type="scientific">Reticulomyxa filosa</name>
    <dbReference type="NCBI Taxonomy" id="46433"/>
    <lineage>
        <taxon>Eukaryota</taxon>
        <taxon>Sar</taxon>
        <taxon>Rhizaria</taxon>
        <taxon>Retaria</taxon>
        <taxon>Foraminifera</taxon>
        <taxon>Monothalamids</taxon>
        <taxon>Reticulomyxidae</taxon>
        <taxon>Reticulomyxa</taxon>
    </lineage>
</organism>
<dbReference type="InterPro" id="IPR038050">
    <property type="entry name" value="Neuro_actylchol_rec"/>
</dbReference>
<dbReference type="OrthoDB" id="203862at2759"/>
<feature type="transmembrane region" description="Helical" evidence="3">
    <location>
        <begin position="41"/>
        <end position="58"/>
    </location>
</feature>
<evidence type="ECO:0000313" key="4">
    <source>
        <dbReference type="EMBL" id="ETO22521.1"/>
    </source>
</evidence>
<feature type="region of interest" description="Disordered" evidence="2">
    <location>
        <begin position="524"/>
        <end position="545"/>
    </location>
</feature>
<comment type="caution">
    <text evidence="4">The sequence shown here is derived from an EMBL/GenBank/DDBJ whole genome shotgun (WGS) entry which is preliminary data.</text>
</comment>
<gene>
    <name evidence="4" type="ORF">RFI_14677</name>
</gene>
<dbReference type="InterPro" id="IPR036719">
    <property type="entry name" value="Neuro-gated_channel_TM_sf"/>
</dbReference>
<keyword evidence="3" id="KW-0812">Transmembrane</keyword>
<reference evidence="4 5" key="1">
    <citation type="journal article" date="2013" name="Curr. Biol.">
        <title>The Genome of the Foraminiferan Reticulomyxa filosa.</title>
        <authorList>
            <person name="Glockner G."/>
            <person name="Hulsmann N."/>
            <person name="Schleicher M."/>
            <person name="Noegel A.A."/>
            <person name="Eichinger L."/>
            <person name="Gallinger C."/>
            <person name="Pawlowski J."/>
            <person name="Sierra R."/>
            <person name="Euteneuer U."/>
            <person name="Pillet L."/>
            <person name="Moustafa A."/>
            <person name="Platzer M."/>
            <person name="Groth M."/>
            <person name="Szafranski K."/>
            <person name="Schliwa M."/>
        </authorList>
    </citation>
    <scope>NUCLEOTIDE SEQUENCE [LARGE SCALE GENOMIC DNA]</scope>
</reference>
<dbReference type="Gene3D" id="1.20.58.390">
    <property type="entry name" value="Neurotransmitter-gated ion-channel transmembrane domain"/>
    <property type="match status" value="1"/>
</dbReference>
<feature type="transmembrane region" description="Helical" evidence="3">
    <location>
        <begin position="298"/>
        <end position="316"/>
    </location>
</feature>
<keyword evidence="1" id="KW-0175">Coiled coil</keyword>
<feature type="coiled-coil region" evidence="1">
    <location>
        <begin position="459"/>
        <end position="501"/>
    </location>
</feature>
<feature type="transmembrane region" description="Helical" evidence="3">
    <location>
        <begin position="377"/>
        <end position="402"/>
    </location>
</feature>
<protein>
    <submittedName>
        <fullName evidence="4">Nicotinic acetylcholine receptor alpha 9b subunit</fullName>
    </submittedName>
</protein>
<accession>X6N902</accession>
<evidence type="ECO:0000256" key="3">
    <source>
        <dbReference type="SAM" id="Phobius"/>
    </source>
</evidence>
<keyword evidence="5" id="KW-1185">Reference proteome</keyword>
<dbReference type="GO" id="GO:0006811">
    <property type="term" value="P:monoatomic ion transport"/>
    <property type="evidence" value="ECO:0007669"/>
    <property type="project" value="InterPro"/>
</dbReference>
<dbReference type="AlphaFoldDB" id="X6N902"/>
<keyword evidence="4" id="KW-0675">Receptor</keyword>